<keyword evidence="4" id="KW-1185">Reference proteome</keyword>
<feature type="chain" id="PRO_5045825355" evidence="2">
    <location>
        <begin position="26"/>
        <end position="315"/>
    </location>
</feature>
<evidence type="ECO:0000256" key="2">
    <source>
        <dbReference type="SAM" id="SignalP"/>
    </source>
</evidence>
<keyword evidence="2" id="KW-0732">Signal</keyword>
<gene>
    <name evidence="3" type="ORF">GCM10023092_09050</name>
</gene>
<dbReference type="RefSeq" id="WP_344823138.1">
    <property type="nucleotide sequence ID" value="NZ_BAABEZ010000004.1"/>
</dbReference>
<evidence type="ECO:0000313" key="3">
    <source>
        <dbReference type="EMBL" id="GAA4451417.1"/>
    </source>
</evidence>
<dbReference type="EMBL" id="BAABEZ010000004">
    <property type="protein sequence ID" value="GAA4451417.1"/>
    <property type="molecule type" value="Genomic_DNA"/>
</dbReference>
<reference evidence="4" key="1">
    <citation type="journal article" date="2019" name="Int. J. Syst. Evol. Microbiol.">
        <title>The Global Catalogue of Microorganisms (GCM) 10K type strain sequencing project: providing services to taxonomists for standard genome sequencing and annotation.</title>
        <authorList>
            <consortium name="The Broad Institute Genomics Platform"/>
            <consortium name="The Broad Institute Genome Sequencing Center for Infectious Disease"/>
            <person name="Wu L."/>
            <person name="Ma J."/>
        </authorList>
    </citation>
    <scope>NUCLEOTIDE SEQUENCE [LARGE SCALE GENOMIC DNA]</scope>
    <source>
        <strain evidence="4">JCM 31921</strain>
    </source>
</reference>
<protein>
    <submittedName>
        <fullName evidence="3">BatD family protein</fullName>
    </submittedName>
</protein>
<evidence type="ECO:0000313" key="4">
    <source>
        <dbReference type="Proteomes" id="UP001501410"/>
    </source>
</evidence>
<feature type="signal peptide" evidence="2">
    <location>
        <begin position="1"/>
        <end position="25"/>
    </location>
</feature>
<dbReference type="Proteomes" id="UP001501410">
    <property type="component" value="Unassembled WGS sequence"/>
</dbReference>
<proteinExistence type="predicted"/>
<keyword evidence="1" id="KW-0472">Membrane</keyword>
<evidence type="ECO:0000256" key="1">
    <source>
        <dbReference type="SAM" id="Phobius"/>
    </source>
</evidence>
<accession>A0ABP8MM64</accession>
<sequence length="315" mass="35850">MNKKIFRTLVFIIPAFLSVAVTAFAQQITVAAKTDAQQIVVGDQLRYFITVQTQKGNAVIWPKIADTFNSLEIVERGKIDTGTDGNNVTYKQRLLITGFDSGSFAIPRLAFSVKGTTDTFFTDSFRIAVNTVPVDTTKPFKEIKGLEEVQTSWRDYIWMIVGILITVIIIVLVTLYFARRKKPAKPVTPARTETFSERALRLLAELDARQLWQQDKPKEYYTELSDIVRQYIEARFQTNAMELTTDELLQKARKHREMTSFIKSLKPLLHAADMAKFAKAHPLPEEHIEALELARNFVRVSAPKEPKPQNPATEK</sequence>
<keyword evidence="1" id="KW-0812">Transmembrane</keyword>
<name>A0ABP8MM64_9BACT</name>
<dbReference type="InterPro" id="IPR025489">
    <property type="entry name" value="DUF4381"/>
</dbReference>
<comment type="caution">
    <text evidence="3">The sequence shown here is derived from an EMBL/GenBank/DDBJ whole genome shotgun (WGS) entry which is preliminary data.</text>
</comment>
<keyword evidence="1" id="KW-1133">Transmembrane helix</keyword>
<dbReference type="Pfam" id="PF14316">
    <property type="entry name" value="DUF4381"/>
    <property type="match status" value="1"/>
</dbReference>
<organism evidence="3 4">
    <name type="scientific">Rurimicrobium arvi</name>
    <dbReference type="NCBI Taxonomy" id="2049916"/>
    <lineage>
        <taxon>Bacteria</taxon>
        <taxon>Pseudomonadati</taxon>
        <taxon>Bacteroidota</taxon>
        <taxon>Chitinophagia</taxon>
        <taxon>Chitinophagales</taxon>
        <taxon>Chitinophagaceae</taxon>
        <taxon>Rurimicrobium</taxon>
    </lineage>
</organism>
<feature type="transmembrane region" description="Helical" evidence="1">
    <location>
        <begin position="156"/>
        <end position="178"/>
    </location>
</feature>